<dbReference type="AlphaFoldDB" id="A0A9C7LAX3"/>
<dbReference type="Proteomes" id="UP000789845">
    <property type="component" value="Unassembled WGS sequence"/>
</dbReference>
<name>A0A9C7LAX3_9BACI</name>
<accession>A0A9C7LAX3</accession>
<dbReference type="EMBL" id="CAKJTG010000009">
    <property type="protein sequence ID" value="CAG9608298.1"/>
    <property type="molecule type" value="Genomic_DNA"/>
</dbReference>
<evidence type="ECO:0000313" key="2">
    <source>
        <dbReference type="Proteomes" id="UP000789845"/>
    </source>
</evidence>
<sequence>MTYIIENANILKESELLTTSLLVKENKFAYISNNIRKYSFTRMNAEPYIMTPTFVLFDSLEHFKNSSFQEKKDYFLKNFVMQGCTTFLTYVNIKYENEVSSKIKSTKLELINSPIDYLIGIKVPLRLLTPGLIRKCKKEKVPAIFIELNEMDDLSIIPWGWIREAMFPFNSPLIPYIVDMEVRKSKKLLFEWNNVMKVQKINHIEEPLSERQPLQLRVLSKLGIFPLKSSIVQGGEVSYNLYKKNREFKNMDTLSLFQYHNERLLVTVHKGIVIRASEAGILFRSGFGEHVSVKLPSFFSIL</sequence>
<reference evidence="1" key="1">
    <citation type="submission" date="2021-10" db="EMBL/GenBank/DDBJ databases">
        <authorList>
            <person name="Criscuolo A."/>
        </authorList>
    </citation>
    <scope>NUCLEOTIDE SEQUENCE</scope>
    <source>
        <strain evidence="1">CIP111885</strain>
    </source>
</reference>
<organism evidence="1 2">
    <name type="scientific">Pseudoneobacillus rhizosphaerae</name>
    <dbReference type="NCBI Taxonomy" id="2880968"/>
    <lineage>
        <taxon>Bacteria</taxon>
        <taxon>Bacillati</taxon>
        <taxon>Bacillota</taxon>
        <taxon>Bacilli</taxon>
        <taxon>Bacillales</taxon>
        <taxon>Bacillaceae</taxon>
        <taxon>Pseudoneobacillus</taxon>
    </lineage>
</organism>
<proteinExistence type="predicted"/>
<evidence type="ECO:0000313" key="1">
    <source>
        <dbReference type="EMBL" id="CAG9608298.1"/>
    </source>
</evidence>
<keyword evidence="2" id="KW-1185">Reference proteome</keyword>
<dbReference type="RefSeq" id="WP_230496535.1">
    <property type="nucleotide sequence ID" value="NZ_CAKJTG010000009.1"/>
</dbReference>
<gene>
    <name evidence="1" type="ORF">NEOCIP111885_01990</name>
</gene>
<comment type="caution">
    <text evidence="1">The sequence shown here is derived from an EMBL/GenBank/DDBJ whole genome shotgun (WGS) entry which is preliminary data.</text>
</comment>
<protein>
    <submittedName>
        <fullName evidence="1">Uncharacterized protein</fullName>
    </submittedName>
</protein>